<dbReference type="InterPro" id="IPR029063">
    <property type="entry name" value="SAM-dependent_MTases_sf"/>
</dbReference>
<name>A0A1Y1IUK8_KLENI</name>
<dbReference type="SUPFAM" id="SSF53335">
    <property type="entry name" value="S-adenosyl-L-methionine-dependent methyltransferases"/>
    <property type="match status" value="1"/>
</dbReference>
<gene>
    <name evidence="1" type="ORF">KFL_010430010</name>
</gene>
<dbReference type="Pfam" id="PF13578">
    <property type="entry name" value="Methyltransf_24"/>
    <property type="match status" value="1"/>
</dbReference>
<keyword evidence="2" id="KW-1185">Reference proteome</keyword>
<dbReference type="PANTHER" id="PTHR37909:SF1">
    <property type="entry name" value="S-ADENOSYL-L-METHIONINE-DEPENDENT METHYLTRANSFERASES SUPERFAMILY PROTEIN"/>
    <property type="match status" value="1"/>
</dbReference>
<evidence type="ECO:0000313" key="1">
    <source>
        <dbReference type="EMBL" id="GAQ92536.1"/>
    </source>
</evidence>
<organism evidence="1 2">
    <name type="scientific">Klebsormidium nitens</name>
    <name type="common">Green alga</name>
    <name type="synonym">Ulothrix nitens</name>
    <dbReference type="NCBI Taxonomy" id="105231"/>
    <lineage>
        <taxon>Eukaryota</taxon>
        <taxon>Viridiplantae</taxon>
        <taxon>Streptophyta</taxon>
        <taxon>Klebsormidiophyceae</taxon>
        <taxon>Klebsormidiales</taxon>
        <taxon>Klebsormidiaceae</taxon>
        <taxon>Klebsormidium</taxon>
    </lineage>
</organism>
<dbReference type="EMBL" id="DF237992">
    <property type="protein sequence ID" value="GAQ92536.1"/>
    <property type="molecule type" value="Genomic_DNA"/>
</dbReference>
<dbReference type="Gene3D" id="3.40.50.150">
    <property type="entry name" value="Vaccinia Virus protein VP39"/>
    <property type="match status" value="1"/>
</dbReference>
<evidence type="ECO:0000313" key="2">
    <source>
        <dbReference type="Proteomes" id="UP000054558"/>
    </source>
</evidence>
<accession>A0A1Y1IUK8</accession>
<protein>
    <recommendedName>
        <fullName evidence="3">Methyltransferase domain-containing protein</fullName>
    </recommendedName>
</protein>
<feature type="non-terminal residue" evidence="1">
    <location>
        <position position="187"/>
    </location>
</feature>
<proteinExistence type="predicted"/>
<dbReference type="AlphaFoldDB" id="A0A1Y1IUK8"/>
<reference evidence="1 2" key="1">
    <citation type="journal article" date="2014" name="Nat. Commun.">
        <title>Klebsormidium flaccidum genome reveals primary factors for plant terrestrial adaptation.</title>
        <authorList>
            <person name="Hori K."/>
            <person name="Maruyama F."/>
            <person name="Fujisawa T."/>
            <person name="Togashi T."/>
            <person name="Yamamoto N."/>
            <person name="Seo M."/>
            <person name="Sato S."/>
            <person name="Yamada T."/>
            <person name="Mori H."/>
            <person name="Tajima N."/>
            <person name="Moriyama T."/>
            <person name="Ikeuchi M."/>
            <person name="Watanabe M."/>
            <person name="Wada H."/>
            <person name="Kobayashi K."/>
            <person name="Saito M."/>
            <person name="Masuda T."/>
            <person name="Sasaki-Sekimoto Y."/>
            <person name="Mashiguchi K."/>
            <person name="Awai K."/>
            <person name="Shimojima M."/>
            <person name="Masuda S."/>
            <person name="Iwai M."/>
            <person name="Nobusawa T."/>
            <person name="Narise T."/>
            <person name="Kondo S."/>
            <person name="Saito H."/>
            <person name="Sato R."/>
            <person name="Murakawa M."/>
            <person name="Ihara Y."/>
            <person name="Oshima-Yamada Y."/>
            <person name="Ohtaka K."/>
            <person name="Satoh M."/>
            <person name="Sonobe K."/>
            <person name="Ishii M."/>
            <person name="Ohtani R."/>
            <person name="Kanamori-Sato M."/>
            <person name="Honoki R."/>
            <person name="Miyazaki D."/>
            <person name="Mochizuki H."/>
            <person name="Umetsu J."/>
            <person name="Higashi K."/>
            <person name="Shibata D."/>
            <person name="Kamiya Y."/>
            <person name="Sato N."/>
            <person name="Nakamura Y."/>
            <person name="Tabata S."/>
            <person name="Ida S."/>
            <person name="Kurokawa K."/>
            <person name="Ohta H."/>
        </authorList>
    </citation>
    <scope>NUCLEOTIDE SEQUENCE [LARGE SCALE GENOMIC DNA]</scope>
    <source>
        <strain evidence="1 2">NIES-2285</strain>
    </source>
</reference>
<dbReference type="PANTHER" id="PTHR37909">
    <property type="entry name" value="S-ADENOSYL-L-METHIONINE-DEPENDENT METHYLTRANSFERASES SUPERFAMILY PROTEIN"/>
    <property type="match status" value="1"/>
</dbReference>
<dbReference type="Proteomes" id="UP000054558">
    <property type="component" value="Unassembled WGS sequence"/>
</dbReference>
<dbReference type="OrthoDB" id="2017408at2759"/>
<evidence type="ECO:0008006" key="3">
    <source>
        <dbReference type="Google" id="ProtNLM"/>
    </source>
</evidence>
<sequence length="187" mass="21168">MRIHDCREDMLRDIVREPGWKMAEVGCFIGDFAAFLSTLEPAELHLIDPFEGVLCSGDKDGVNIRHCDGDSAYEYVCSRFRDDLRVRVHRTTSPGGLMRFGQGYFDVVYLDGDHTYEGVMRDLPAAFSRLRGGGWLTGHDYSVNPERCPFEYTFGVRRAVDAFCQTHGLTVSHVANDGYRSYAIQKP</sequence>